<evidence type="ECO:0000313" key="1">
    <source>
        <dbReference type="EMBL" id="VDO75963.1"/>
    </source>
</evidence>
<proteinExistence type="predicted"/>
<evidence type="ECO:0000313" key="2">
    <source>
        <dbReference type="Proteomes" id="UP000267606"/>
    </source>
</evidence>
<accession>A0A183HV61</accession>
<dbReference type="Proteomes" id="UP000267606">
    <property type="component" value="Unassembled WGS sequence"/>
</dbReference>
<sequence>MGQSQLKCIKSQSAPGIFPVFSPSGTEQPFKARLVWISLKSVTLMLPNSKEFRFAF</sequence>
<dbReference type="WBParaSite" id="OFLC_0001137301-mRNA-1">
    <property type="protein sequence ID" value="OFLC_0001137301-mRNA-1"/>
    <property type="gene ID" value="OFLC_0001137301"/>
</dbReference>
<keyword evidence="2" id="KW-1185">Reference proteome</keyword>
<protein>
    <submittedName>
        <fullName evidence="1 3">Uncharacterized protein</fullName>
    </submittedName>
</protein>
<reference evidence="1 2" key="2">
    <citation type="submission" date="2018-11" db="EMBL/GenBank/DDBJ databases">
        <authorList>
            <consortium name="Pathogen Informatics"/>
        </authorList>
    </citation>
    <scope>NUCLEOTIDE SEQUENCE [LARGE SCALE GENOMIC DNA]</scope>
</reference>
<evidence type="ECO:0000313" key="3">
    <source>
        <dbReference type="WBParaSite" id="OFLC_0001137301-mRNA-1"/>
    </source>
</evidence>
<dbReference type="EMBL" id="UZAJ01016361">
    <property type="protein sequence ID" value="VDO75963.1"/>
    <property type="molecule type" value="Genomic_DNA"/>
</dbReference>
<gene>
    <name evidence="1" type="ORF">OFLC_LOCUS11372</name>
</gene>
<reference evidence="3" key="1">
    <citation type="submission" date="2016-06" db="UniProtKB">
        <authorList>
            <consortium name="WormBaseParasite"/>
        </authorList>
    </citation>
    <scope>IDENTIFICATION</scope>
</reference>
<organism evidence="3">
    <name type="scientific">Onchocerca flexuosa</name>
    <dbReference type="NCBI Taxonomy" id="387005"/>
    <lineage>
        <taxon>Eukaryota</taxon>
        <taxon>Metazoa</taxon>
        <taxon>Ecdysozoa</taxon>
        <taxon>Nematoda</taxon>
        <taxon>Chromadorea</taxon>
        <taxon>Rhabditida</taxon>
        <taxon>Spirurina</taxon>
        <taxon>Spiruromorpha</taxon>
        <taxon>Filarioidea</taxon>
        <taxon>Onchocercidae</taxon>
        <taxon>Onchocerca</taxon>
    </lineage>
</organism>
<name>A0A183HV61_9BILA</name>
<dbReference type="AlphaFoldDB" id="A0A183HV61"/>
<dbReference type="STRING" id="387005.A0A183HV61"/>